<reference evidence="3 4" key="1">
    <citation type="journal article" date="2020" name="IScience">
        <title>Genome Sequencing of the Endangered Kingdonia uniflora (Circaeasteraceae, Ranunculales) Reveals Potential Mechanisms of Evolutionary Specialization.</title>
        <authorList>
            <person name="Sun Y."/>
            <person name="Deng T."/>
            <person name="Zhang A."/>
            <person name="Moore M.J."/>
            <person name="Landis J.B."/>
            <person name="Lin N."/>
            <person name="Zhang H."/>
            <person name="Zhang X."/>
            <person name="Huang J."/>
            <person name="Zhang X."/>
            <person name="Sun H."/>
            <person name="Wang H."/>
        </authorList>
    </citation>
    <scope>NUCLEOTIDE SEQUENCE [LARGE SCALE GENOMIC DNA]</scope>
    <source>
        <strain evidence="3">TB1705</strain>
        <tissue evidence="3">Leaf</tissue>
    </source>
</reference>
<accession>A0A7J7NQ85</accession>
<dbReference type="AlphaFoldDB" id="A0A7J7NQ85"/>
<dbReference type="PANTHER" id="PTHR46033:SF8">
    <property type="entry name" value="PROTEIN MAINTENANCE OF MERISTEMS-LIKE"/>
    <property type="match status" value="1"/>
</dbReference>
<feature type="compositionally biased region" description="Polar residues" evidence="1">
    <location>
        <begin position="501"/>
        <end position="519"/>
    </location>
</feature>
<feature type="domain" description="Aminotransferase-like plant mobile" evidence="2">
    <location>
        <begin position="58"/>
        <end position="130"/>
    </location>
</feature>
<dbReference type="Pfam" id="PF10536">
    <property type="entry name" value="PMD"/>
    <property type="match status" value="1"/>
</dbReference>
<evidence type="ECO:0000256" key="1">
    <source>
        <dbReference type="SAM" id="MobiDB-lite"/>
    </source>
</evidence>
<dbReference type="PANTHER" id="PTHR46033">
    <property type="entry name" value="PROTEIN MAIN-LIKE 2"/>
    <property type="match status" value="1"/>
</dbReference>
<sequence>MLGSSSSRPRKNVSKTTRNSNAENRDELQCRGSLDKVLKWYRWIAVYPTLKKLVDGMGFVDFCSINAGNLDNRLIHALVERWWPSIHSFHFPCGELGFTPLDFVMLTGISFRRGREIPYDERYSKLEEAEKMFPGITSSDMRDMIEWKDITNIDWQPWAKSTKLRRPESLKDVNFYDGCDYLIPGVDDYMTYWRLVHPNPKIGCSIVKRTRNIWSVGRDQVRPNVILPPTTSLGTSSQVQDYGVQETGDPRDMGWFMDVVGLNDQHRRIPIPVMQVPYPCPSAYSTDELWHLNQGLRYVAYEDSRQYIDRTTELEEQLRQRDEIIRETSARLVEMSISYQTEPVVQCTYDESLARDQAEELNSILTRSNTRGKAKSKRKMASTPIIVEDVLEASENIHDDKEQYSNSKNWSSDDFVNLACAWGGSIRNVQFLEVSLKTLGADIIPVLERMTSANDTFYQTQGKPFKVGEAYKVLKACPKWSQIHHIGHPVRIVARKSNFNYSPGNSTNTDPETPTSGTPNIAISDDSIDVDAPLNSYGDKEEKEAKARRREELKLMKEAEFQRRREAELNQKRKFDDSHMLKVVTTDLGNLQPTQRRWMKKQIKEYSKKLKEQCPSDDDVSSDEE</sequence>
<comment type="caution">
    <text evidence="3">The sequence shown here is derived from an EMBL/GenBank/DDBJ whole genome shotgun (WGS) entry which is preliminary data.</text>
</comment>
<evidence type="ECO:0000313" key="4">
    <source>
        <dbReference type="Proteomes" id="UP000541444"/>
    </source>
</evidence>
<proteinExistence type="predicted"/>
<name>A0A7J7NQ85_9MAGN</name>
<keyword evidence="4" id="KW-1185">Reference proteome</keyword>
<feature type="region of interest" description="Disordered" evidence="1">
    <location>
        <begin position="1"/>
        <end position="25"/>
    </location>
</feature>
<dbReference type="InterPro" id="IPR044824">
    <property type="entry name" value="MAIN-like"/>
</dbReference>
<gene>
    <name evidence="3" type="ORF">GIB67_016547</name>
</gene>
<dbReference type="GO" id="GO:0010073">
    <property type="term" value="P:meristem maintenance"/>
    <property type="evidence" value="ECO:0007669"/>
    <property type="project" value="InterPro"/>
</dbReference>
<feature type="region of interest" description="Disordered" evidence="1">
    <location>
        <begin position="501"/>
        <end position="545"/>
    </location>
</feature>
<evidence type="ECO:0000259" key="2">
    <source>
        <dbReference type="Pfam" id="PF10536"/>
    </source>
</evidence>
<protein>
    <recommendedName>
        <fullName evidence="2">Aminotransferase-like plant mobile domain-containing protein</fullName>
    </recommendedName>
</protein>
<dbReference type="Proteomes" id="UP000541444">
    <property type="component" value="Unassembled WGS sequence"/>
</dbReference>
<evidence type="ECO:0000313" key="3">
    <source>
        <dbReference type="EMBL" id="KAF6169377.1"/>
    </source>
</evidence>
<dbReference type="EMBL" id="JACGCM010000665">
    <property type="protein sequence ID" value="KAF6169377.1"/>
    <property type="molecule type" value="Genomic_DNA"/>
</dbReference>
<dbReference type="InterPro" id="IPR019557">
    <property type="entry name" value="AminoTfrase-like_pln_mobile"/>
</dbReference>
<organism evidence="3 4">
    <name type="scientific">Kingdonia uniflora</name>
    <dbReference type="NCBI Taxonomy" id="39325"/>
    <lineage>
        <taxon>Eukaryota</taxon>
        <taxon>Viridiplantae</taxon>
        <taxon>Streptophyta</taxon>
        <taxon>Embryophyta</taxon>
        <taxon>Tracheophyta</taxon>
        <taxon>Spermatophyta</taxon>
        <taxon>Magnoliopsida</taxon>
        <taxon>Ranunculales</taxon>
        <taxon>Circaeasteraceae</taxon>
        <taxon>Kingdonia</taxon>
    </lineage>
</organism>